<keyword evidence="5 7" id="KW-0472">Membrane</keyword>
<feature type="transmembrane region" description="Helical" evidence="7">
    <location>
        <begin position="1520"/>
        <end position="1543"/>
    </location>
</feature>
<evidence type="ECO:0000256" key="7">
    <source>
        <dbReference type="SAM" id="Phobius"/>
    </source>
</evidence>
<evidence type="ECO:0000256" key="2">
    <source>
        <dbReference type="ARBA" id="ARBA00022692"/>
    </source>
</evidence>
<reference evidence="9" key="1">
    <citation type="submission" date="2023-01" db="EMBL/GenBank/DDBJ databases">
        <title>Genome assembly of the deep-sea coral Lophelia pertusa.</title>
        <authorList>
            <person name="Herrera S."/>
            <person name="Cordes E."/>
        </authorList>
    </citation>
    <scope>NUCLEOTIDE SEQUENCE</scope>
    <source>
        <strain evidence="9">USNM1676648</strain>
        <tissue evidence="9">Polyp</tissue>
    </source>
</reference>
<accession>A0A9W9Z762</accession>
<comment type="subcellular location">
    <subcellularLocation>
        <location evidence="1">Membrane</location>
    </subcellularLocation>
</comment>
<evidence type="ECO:0000256" key="4">
    <source>
        <dbReference type="ARBA" id="ARBA00022989"/>
    </source>
</evidence>
<dbReference type="GO" id="GO:0006816">
    <property type="term" value="P:calcium ion transport"/>
    <property type="evidence" value="ECO:0007669"/>
    <property type="project" value="TreeGrafter"/>
</dbReference>
<feature type="compositionally biased region" description="Basic and acidic residues" evidence="6">
    <location>
        <begin position="1568"/>
        <end position="1586"/>
    </location>
</feature>
<gene>
    <name evidence="9" type="ORF">OS493_004973</name>
</gene>
<dbReference type="Proteomes" id="UP001163046">
    <property type="component" value="Unassembled WGS sequence"/>
</dbReference>
<dbReference type="PANTHER" id="PTHR46730">
    <property type="entry name" value="POLYCYSTIN-1"/>
    <property type="match status" value="1"/>
</dbReference>
<dbReference type="GO" id="GO:0005261">
    <property type="term" value="F:monoatomic cation channel activity"/>
    <property type="evidence" value="ECO:0007669"/>
    <property type="project" value="TreeGrafter"/>
</dbReference>
<keyword evidence="10" id="KW-1185">Reference proteome</keyword>
<dbReference type="OrthoDB" id="5981743at2759"/>
<dbReference type="PANTHER" id="PTHR46730:SF1">
    <property type="entry name" value="PLAT DOMAIN-CONTAINING PROTEIN"/>
    <property type="match status" value="1"/>
</dbReference>
<organism evidence="9 10">
    <name type="scientific">Desmophyllum pertusum</name>
    <dbReference type="NCBI Taxonomy" id="174260"/>
    <lineage>
        <taxon>Eukaryota</taxon>
        <taxon>Metazoa</taxon>
        <taxon>Cnidaria</taxon>
        <taxon>Anthozoa</taxon>
        <taxon>Hexacorallia</taxon>
        <taxon>Scleractinia</taxon>
        <taxon>Caryophylliina</taxon>
        <taxon>Caryophylliidae</taxon>
        <taxon>Desmophyllum</taxon>
    </lineage>
</organism>
<evidence type="ECO:0000313" key="9">
    <source>
        <dbReference type="EMBL" id="KAJ7374634.1"/>
    </source>
</evidence>
<evidence type="ECO:0000259" key="8">
    <source>
        <dbReference type="Pfam" id="PF02010"/>
    </source>
</evidence>
<sequence length="1594" mass="169054">MSENRKPGIYAASILKSGTSFSKGFANLLLLRQGCDNRTDFAAVNDRCGVCRGKDKCVKCDNQPNSNARINKCGFCTGGNTGLNFTHKVDCAGMCDKNIKDSITTCNICMNKNKIRNLTDCTGTCFGGAKINRCGNCAGGQSGRAKNYGADLCDVCAGDNGTCADCNNVPNVDKHGGETAVTVRGAGFKSLGLTSCEFNNTATSQKYSSTASSKSSSLVIQVKAPANLPVGTYSILCTFANNVKIESKDTVFTVYNRSTISVSSISPSEAEIGSASFNLTVTGTGFVDTGYVACARLGTNIKLKGHYVSATQVTCSFTNTARSALFNVSLVFGKNDPAVVPGAEFSLYAVQPEALAIGFQNNPSKLLLTFDKRAILRTANSGRTCSPFFDQATLDKFTSKTKCVLRSSKKMVIMLIGSGATIAPGQTLNFTNGSLAALKERNTKFVSGYTALTVGSSPNPPVPKVKIVGPTEIGPCASLKIDTITRNGGGRPMTFDWYVKEKAGADANTTSDMQALNATLANETLGYLTIGSAYIVRNVEYEIVIKATNFLGKSSEAILAVTRKTKGVPEVQLSSTGESILRSQRRMIRAQVALPGCNGSDANGFSYVWGLQDSSGGVADLGASIDLTKPYLILEGSNLNGGENYTLSVDVFDAADPDITVSDSITVEVESSALIARIKGGVSFDVGFSDSLTLDGSRSKDPDKSSDDDVYLWSCKDSDGYDCLDNNNQRVIFDDQAAVTKSVSSFLETGKTYDFALTYRKGVRSDTTAVQVRVQGCSPPKVTIDPQEKEKINTEDLLLIKGKFSVMATEVTLEYSFVSGDDLAYVEDLSQVVANNLPLTETFKSKDNIRPFVREFGFPIKRDVLEPGTYKFRVAANTTSCSSYSETTFTVNSPPFPGTFSITPSSGIAIDTEFELRADLFTDDDLPLKYKFGFIEIKDGETIENYVGFQNPQKSKLATLPQGDSENNDTLRVFVRAFDKLGASVTVEKTITVSPKVFSLSDLQDLQTSGNALEESGELESQLGTINTVVSAVGQSQNVSDDVKEAVNALKKSYSLMAANVLDAVAGDKDSERNALNTMDQTTQGGADAFDDSSKDNMYAVFKKLHEAIDALSRRRRRAVNNEILDVDPVSAADAQTTLKPPSNLIAPAVYTQSESTRKNEFLVLVDTIGLKVCAGQGTGSPAVFAETSMVSMRAETRNFDGIGSTTIDMSCSGCTPAKMKLGSSLEGKYNSWSCATGETCSGACLLSTQYPDDLLYNQTDSSRLTDIVDVKFYNPTTKKLLSVGSLANPATFLIPLKSGKTFPNGSYVECKLWSSGEANWTTTGCTSGQSAVVSGNVSYVECNCTSLGYLSAFVGPATTAAPITQATTAAPPTTASCNLEPKEKGVNVTFSFNVSYSSVISNSSQKASVQTALVKAITDTLSVGDCSIQDFSLTSGSIKVSFVAVPAKGQTTASLQTAITKLEAKIKAGDFNVTLPGGGVLSADPSSFVATPVTPTTAAPTAAPTIATTEAGGLSETTIIIIACVCGGVALIVIIGITVYCCKKKRGTGKISPATSPEPNGQEDVEMSERGRFVQRNKDHPDANDNRGANPEV</sequence>
<evidence type="ECO:0000256" key="1">
    <source>
        <dbReference type="ARBA" id="ARBA00004370"/>
    </source>
</evidence>
<evidence type="ECO:0000313" key="10">
    <source>
        <dbReference type="Proteomes" id="UP001163046"/>
    </source>
</evidence>
<keyword evidence="4 7" id="KW-1133">Transmembrane helix</keyword>
<comment type="caution">
    <text evidence="9">The sequence shown here is derived from an EMBL/GenBank/DDBJ whole genome shotgun (WGS) entry which is preliminary data.</text>
</comment>
<dbReference type="Pfam" id="PF02010">
    <property type="entry name" value="REJ"/>
    <property type="match status" value="1"/>
</dbReference>
<evidence type="ECO:0000256" key="5">
    <source>
        <dbReference type="ARBA" id="ARBA00023136"/>
    </source>
</evidence>
<protein>
    <recommendedName>
        <fullName evidence="8">PKD/REJ-like domain-containing protein</fullName>
    </recommendedName>
</protein>
<feature type="region of interest" description="Disordered" evidence="6">
    <location>
        <begin position="1548"/>
        <end position="1594"/>
    </location>
</feature>
<feature type="domain" description="PKD/REJ-like" evidence="8">
    <location>
        <begin position="602"/>
        <end position="1006"/>
    </location>
</feature>
<dbReference type="GO" id="GO:0005886">
    <property type="term" value="C:plasma membrane"/>
    <property type="evidence" value="ECO:0007669"/>
    <property type="project" value="TreeGrafter"/>
</dbReference>
<proteinExistence type="predicted"/>
<dbReference type="EMBL" id="MU826827">
    <property type="protein sequence ID" value="KAJ7374634.1"/>
    <property type="molecule type" value="Genomic_DNA"/>
</dbReference>
<keyword evidence="2 7" id="KW-0812">Transmembrane</keyword>
<evidence type="ECO:0000256" key="3">
    <source>
        <dbReference type="ARBA" id="ARBA00022737"/>
    </source>
</evidence>
<dbReference type="InterPro" id="IPR002859">
    <property type="entry name" value="PKD/REJ-like"/>
</dbReference>
<keyword evidence="3" id="KW-0677">Repeat</keyword>
<evidence type="ECO:0000256" key="6">
    <source>
        <dbReference type="SAM" id="MobiDB-lite"/>
    </source>
</evidence>
<name>A0A9W9Z762_9CNID</name>